<gene>
    <name evidence="2" type="ORF">Pmani_013494</name>
</gene>
<comment type="caution">
    <text evidence="2">The sequence shown here is derived from an EMBL/GenBank/DDBJ whole genome shotgun (WGS) entry which is preliminary data.</text>
</comment>
<dbReference type="EMBL" id="JAWZYT010001120">
    <property type="protein sequence ID" value="KAK4315274.1"/>
    <property type="molecule type" value="Genomic_DNA"/>
</dbReference>
<name>A0AAE1UE05_9EUCA</name>
<proteinExistence type="predicted"/>
<sequence>MSLQILPNNLSTASNESNTTPAAPQTPTLHCSKRHSNNTTTRYHVPLHRSNSNLPQRHTFNSMNTTNVLAPTFAIADHLANRGPLPTTKQPAPVSETNKGVARTCPHHNTPLKAPTTTQNSFMRHRFKHYARHQRNFYYQANPPPHAYTTNQRSHHQRCHAIQSCVPPYSASAPTLLRHAHATNATTTPKLSHLNVPSQCTTIHDSLHHTHATNPTITLAPLHHYASSHHSLMSTSQCGTRSTKLDLLRHSYSSSNTTPPRASSPHAYSQLATPLSCF</sequence>
<dbReference type="Proteomes" id="UP001292094">
    <property type="component" value="Unassembled WGS sequence"/>
</dbReference>
<evidence type="ECO:0000313" key="3">
    <source>
        <dbReference type="Proteomes" id="UP001292094"/>
    </source>
</evidence>
<accession>A0AAE1UE05</accession>
<feature type="compositionally biased region" description="Polar residues" evidence="1">
    <location>
        <begin position="1"/>
        <end position="29"/>
    </location>
</feature>
<dbReference type="AlphaFoldDB" id="A0AAE1UE05"/>
<feature type="compositionally biased region" description="Polar residues" evidence="1">
    <location>
        <begin position="87"/>
        <end position="98"/>
    </location>
</feature>
<feature type="region of interest" description="Disordered" evidence="1">
    <location>
        <begin position="251"/>
        <end position="278"/>
    </location>
</feature>
<evidence type="ECO:0000256" key="1">
    <source>
        <dbReference type="SAM" id="MobiDB-lite"/>
    </source>
</evidence>
<feature type="region of interest" description="Disordered" evidence="1">
    <location>
        <begin position="86"/>
        <end position="117"/>
    </location>
</feature>
<feature type="region of interest" description="Disordered" evidence="1">
    <location>
        <begin position="1"/>
        <end position="57"/>
    </location>
</feature>
<organism evidence="2 3">
    <name type="scientific">Petrolisthes manimaculis</name>
    <dbReference type="NCBI Taxonomy" id="1843537"/>
    <lineage>
        <taxon>Eukaryota</taxon>
        <taxon>Metazoa</taxon>
        <taxon>Ecdysozoa</taxon>
        <taxon>Arthropoda</taxon>
        <taxon>Crustacea</taxon>
        <taxon>Multicrustacea</taxon>
        <taxon>Malacostraca</taxon>
        <taxon>Eumalacostraca</taxon>
        <taxon>Eucarida</taxon>
        <taxon>Decapoda</taxon>
        <taxon>Pleocyemata</taxon>
        <taxon>Anomura</taxon>
        <taxon>Galatheoidea</taxon>
        <taxon>Porcellanidae</taxon>
        <taxon>Petrolisthes</taxon>
    </lineage>
</organism>
<evidence type="ECO:0000313" key="2">
    <source>
        <dbReference type="EMBL" id="KAK4315274.1"/>
    </source>
</evidence>
<keyword evidence="3" id="KW-1185">Reference proteome</keyword>
<protein>
    <submittedName>
        <fullName evidence="2">Uncharacterized protein</fullName>
    </submittedName>
</protein>
<reference evidence="2" key="1">
    <citation type="submission" date="2023-11" db="EMBL/GenBank/DDBJ databases">
        <title>Genome assemblies of two species of porcelain crab, Petrolisthes cinctipes and Petrolisthes manimaculis (Anomura: Porcellanidae).</title>
        <authorList>
            <person name="Angst P."/>
        </authorList>
    </citation>
    <scope>NUCLEOTIDE SEQUENCE</scope>
    <source>
        <strain evidence="2">PB745_02</strain>
        <tissue evidence="2">Gill</tissue>
    </source>
</reference>